<dbReference type="RefSeq" id="WP_249313745.1">
    <property type="nucleotide sequence ID" value="NZ_JACRSU010000005.1"/>
</dbReference>
<evidence type="ECO:0000313" key="1">
    <source>
        <dbReference type="EMBL" id="MBC8541745.1"/>
    </source>
</evidence>
<comment type="caution">
    <text evidence="1">The sequence shown here is derived from an EMBL/GenBank/DDBJ whole genome shotgun (WGS) entry which is preliminary data.</text>
</comment>
<name>A0A926I017_9FIRM</name>
<sequence length="431" mass="46824">MKKIAVMFLSFFILISWRISGFAASSKAHDEQGWFANSFESAADLSDAKINLAGNTFETPGAADTAGAMNMQFRADRKNYQPSIGLKNLMFTPGREYVLSTWIKFNNAEVIKAPKLRFMLFYTRRDNPDMLVYKDAALSEIYTDRFETAAMIDMSPEDAGLVSADGTCTPGWHKVSIPFTPQSQMLWNAYMDESKMAEYKAQILFRFGAVSDAVNDPRNFTEDYVSSINAEADTPEYYNSLYMDISFDDLTIEPKEPEEKPSFGIQNVTSSAEGALFMGQTITIHSDVAGSGPVKTVVTRICQEKDGKKAAVCTLNGLPGEAVRFSVPDCAFGSELSAEVMAISEDGAVSQKETLVLGTVEYGAAASLLKKGDAVEWSVTGKSTSGQFGMGTAILASYDAADRLVAVACSNVELSGTATHATVPEDNAHVR</sequence>
<reference evidence="1" key="1">
    <citation type="submission" date="2020-08" db="EMBL/GenBank/DDBJ databases">
        <title>Genome public.</title>
        <authorList>
            <person name="Liu C."/>
            <person name="Sun Q."/>
        </authorList>
    </citation>
    <scope>NUCLEOTIDE SEQUENCE</scope>
    <source>
        <strain evidence="1">H8</strain>
    </source>
</reference>
<keyword evidence="2" id="KW-1185">Reference proteome</keyword>
<dbReference type="AlphaFoldDB" id="A0A926I017"/>
<proteinExistence type="predicted"/>
<evidence type="ECO:0000313" key="2">
    <source>
        <dbReference type="Proteomes" id="UP000611762"/>
    </source>
</evidence>
<dbReference type="Proteomes" id="UP000611762">
    <property type="component" value="Unassembled WGS sequence"/>
</dbReference>
<gene>
    <name evidence="1" type="ORF">H8698_12225</name>
</gene>
<accession>A0A926I017</accession>
<protein>
    <submittedName>
        <fullName evidence="1">Uncharacterized protein</fullName>
    </submittedName>
</protein>
<dbReference type="EMBL" id="JACRSU010000005">
    <property type="protein sequence ID" value="MBC8541745.1"/>
    <property type="molecule type" value="Genomic_DNA"/>
</dbReference>
<organism evidence="1 2">
    <name type="scientific">Congzhengia minquanensis</name>
    <dbReference type="NCBI Taxonomy" id="2763657"/>
    <lineage>
        <taxon>Bacteria</taxon>
        <taxon>Bacillati</taxon>
        <taxon>Bacillota</taxon>
        <taxon>Clostridia</taxon>
        <taxon>Eubacteriales</taxon>
        <taxon>Oscillospiraceae</taxon>
        <taxon>Congzhengia</taxon>
    </lineage>
</organism>